<dbReference type="PANTHER" id="PTHR42920:SF11">
    <property type="entry name" value="INNER MEMBRANE PROTEIN YTFF"/>
    <property type="match status" value="1"/>
</dbReference>
<proteinExistence type="inferred from homology"/>
<comment type="caution">
    <text evidence="10">The sequence shown here is derived from an EMBL/GenBank/DDBJ whole genome shotgun (WGS) entry which is preliminary data.</text>
</comment>
<dbReference type="GO" id="GO:0005886">
    <property type="term" value="C:plasma membrane"/>
    <property type="evidence" value="ECO:0007669"/>
    <property type="project" value="UniProtKB-SubCell"/>
</dbReference>
<evidence type="ECO:0000313" key="11">
    <source>
        <dbReference type="Proteomes" id="UP000634579"/>
    </source>
</evidence>
<keyword evidence="6 8" id="KW-0472">Membrane</keyword>
<dbReference type="InterPro" id="IPR037185">
    <property type="entry name" value="EmrE-like"/>
</dbReference>
<dbReference type="AlphaFoldDB" id="A0A8I0SAB9"/>
<keyword evidence="11" id="KW-1185">Reference proteome</keyword>
<feature type="domain" description="EamA" evidence="9">
    <location>
        <begin position="144"/>
        <end position="273"/>
    </location>
</feature>
<feature type="transmembrane region" description="Helical" evidence="8">
    <location>
        <begin position="141"/>
        <end position="159"/>
    </location>
</feature>
<evidence type="ECO:0000256" key="4">
    <source>
        <dbReference type="ARBA" id="ARBA00022692"/>
    </source>
</evidence>
<dbReference type="InterPro" id="IPR000620">
    <property type="entry name" value="EamA_dom"/>
</dbReference>
<name>A0A8I0SAB9_9MICO</name>
<keyword evidence="4 8" id="KW-0812">Transmembrane</keyword>
<comment type="subcellular location">
    <subcellularLocation>
        <location evidence="1">Cell membrane</location>
        <topology evidence="1">Multi-pass membrane protein</topology>
    </subcellularLocation>
</comment>
<feature type="domain" description="EamA" evidence="9">
    <location>
        <begin position="3"/>
        <end position="133"/>
    </location>
</feature>
<evidence type="ECO:0000256" key="3">
    <source>
        <dbReference type="ARBA" id="ARBA00022475"/>
    </source>
</evidence>
<dbReference type="Gene3D" id="1.10.3730.20">
    <property type="match status" value="1"/>
</dbReference>
<evidence type="ECO:0000256" key="2">
    <source>
        <dbReference type="ARBA" id="ARBA00007362"/>
    </source>
</evidence>
<reference evidence="10 11" key="1">
    <citation type="submission" date="2020-10" db="EMBL/GenBank/DDBJ databases">
        <title>Draft genome sequences of plant-associated actinobacteria.</title>
        <authorList>
            <person name="Tarlachkov S.V."/>
            <person name="Starodumova I.P."/>
            <person name="Dorofeeva L.V."/>
            <person name="Prisyazhnaya N.V."/>
            <person name="Roubtsova T.V."/>
            <person name="Chizhov V.N."/>
            <person name="Nadler S.A."/>
            <person name="Subbotin S.A."/>
            <person name="Evtushenko L.I."/>
        </authorList>
    </citation>
    <scope>NUCLEOTIDE SEQUENCE [LARGE SCALE GENOMIC DNA]</scope>
    <source>
        <strain evidence="10 11">VKM Ac-2886</strain>
    </source>
</reference>
<feature type="transmembrane region" description="Helical" evidence="8">
    <location>
        <begin position="90"/>
        <end position="110"/>
    </location>
</feature>
<dbReference type="InterPro" id="IPR051258">
    <property type="entry name" value="Diverse_Substrate_Transporter"/>
</dbReference>
<evidence type="ECO:0000256" key="5">
    <source>
        <dbReference type="ARBA" id="ARBA00022989"/>
    </source>
</evidence>
<gene>
    <name evidence="10" type="ORF">ITJ42_08130</name>
</gene>
<evidence type="ECO:0000256" key="8">
    <source>
        <dbReference type="SAM" id="Phobius"/>
    </source>
</evidence>
<feature type="transmembrane region" description="Helical" evidence="8">
    <location>
        <begin position="205"/>
        <end position="225"/>
    </location>
</feature>
<evidence type="ECO:0000259" key="9">
    <source>
        <dbReference type="Pfam" id="PF00892"/>
    </source>
</evidence>
<feature type="region of interest" description="Disordered" evidence="7">
    <location>
        <begin position="294"/>
        <end position="315"/>
    </location>
</feature>
<evidence type="ECO:0000256" key="6">
    <source>
        <dbReference type="ARBA" id="ARBA00023136"/>
    </source>
</evidence>
<keyword evidence="3" id="KW-1003">Cell membrane</keyword>
<dbReference type="SUPFAM" id="SSF103481">
    <property type="entry name" value="Multidrug resistance efflux transporter EmrE"/>
    <property type="match status" value="2"/>
</dbReference>
<feature type="transmembrane region" description="Helical" evidence="8">
    <location>
        <begin position="61"/>
        <end position="84"/>
    </location>
</feature>
<evidence type="ECO:0000256" key="1">
    <source>
        <dbReference type="ARBA" id="ARBA00004651"/>
    </source>
</evidence>
<protein>
    <submittedName>
        <fullName evidence="10">EamA family transporter</fullName>
    </submittedName>
</protein>
<keyword evidence="5 8" id="KW-1133">Transmembrane helix</keyword>
<feature type="transmembrane region" description="Helical" evidence="8">
    <location>
        <begin position="234"/>
        <end position="251"/>
    </location>
</feature>
<feature type="transmembrane region" description="Helical" evidence="8">
    <location>
        <begin position="117"/>
        <end position="135"/>
    </location>
</feature>
<organism evidence="10 11">
    <name type="scientific">Clavibacter phaseoli</name>
    <dbReference type="NCBI Taxonomy" id="1734031"/>
    <lineage>
        <taxon>Bacteria</taxon>
        <taxon>Bacillati</taxon>
        <taxon>Actinomycetota</taxon>
        <taxon>Actinomycetes</taxon>
        <taxon>Micrococcales</taxon>
        <taxon>Microbacteriaceae</taxon>
        <taxon>Clavibacter</taxon>
    </lineage>
</organism>
<dbReference type="Pfam" id="PF00892">
    <property type="entry name" value="EamA"/>
    <property type="match status" value="2"/>
</dbReference>
<sequence>MQAALLSAVLFGAGTPAAKLLLDSVSPWLLAGLLYTGSGIGLGLIRLVRRSPRVRLAKDERLPLAGAILSGGILGPLLLLVGLANMPASGASLLLNAEGVATALLAWFVFREAFDRRIALGMAAIVAGAVVLTVPQGIELGSAWPALAILGACACWGIDNNLTRRVALNDATWLAAIKGGVAGPVNLVLAFLLGAELPAPGNAAAAMAVGFLAYGVSLVLFIVALRHVGTARAGAYYSVAPFFGAVLALVLGEPVTWPLVVAGILMGIGVWLHLTERHEHEHTHEAITHDHWHVHDEHHRHAHDVPVPAGTRHRHVHTHEPLTHTHEHYPDSHHRHGH</sequence>
<evidence type="ECO:0000313" key="10">
    <source>
        <dbReference type="EMBL" id="MBF4631181.1"/>
    </source>
</evidence>
<feature type="transmembrane region" description="Helical" evidence="8">
    <location>
        <begin position="257"/>
        <end position="274"/>
    </location>
</feature>
<feature type="transmembrane region" description="Helical" evidence="8">
    <location>
        <begin position="171"/>
        <end position="193"/>
    </location>
</feature>
<feature type="transmembrane region" description="Helical" evidence="8">
    <location>
        <begin position="27"/>
        <end position="49"/>
    </location>
</feature>
<comment type="similarity">
    <text evidence="2">Belongs to the EamA transporter family.</text>
</comment>
<accession>A0A8I0SAB9</accession>
<dbReference type="Proteomes" id="UP000634579">
    <property type="component" value="Unassembled WGS sequence"/>
</dbReference>
<dbReference type="PANTHER" id="PTHR42920">
    <property type="entry name" value="OS03G0707200 PROTEIN-RELATED"/>
    <property type="match status" value="1"/>
</dbReference>
<dbReference type="EMBL" id="JADKRP010000001">
    <property type="protein sequence ID" value="MBF4631181.1"/>
    <property type="molecule type" value="Genomic_DNA"/>
</dbReference>
<evidence type="ECO:0000256" key="7">
    <source>
        <dbReference type="SAM" id="MobiDB-lite"/>
    </source>
</evidence>